<dbReference type="InterPro" id="IPR036322">
    <property type="entry name" value="WD40_repeat_dom_sf"/>
</dbReference>
<evidence type="ECO:0000256" key="2">
    <source>
        <dbReference type="ARBA" id="ARBA00022737"/>
    </source>
</evidence>
<dbReference type="Pfam" id="PF00400">
    <property type="entry name" value="WD40"/>
    <property type="match status" value="1"/>
</dbReference>
<dbReference type="EMBL" id="CAJVPI010000943">
    <property type="protein sequence ID" value="CAG8584031.1"/>
    <property type="molecule type" value="Genomic_DNA"/>
</dbReference>
<proteinExistence type="predicted"/>
<feature type="region of interest" description="Disordered" evidence="4">
    <location>
        <begin position="490"/>
        <end position="510"/>
    </location>
</feature>
<feature type="compositionally biased region" description="Polar residues" evidence="4">
    <location>
        <begin position="95"/>
        <end position="115"/>
    </location>
</feature>
<evidence type="ECO:0000313" key="5">
    <source>
        <dbReference type="EMBL" id="CAG8584031.1"/>
    </source>
</evidence>
<accession>A0A9N9G633</accession>
<sequence length="570" mass="63188">MAVTGNECKDFIAAEGQYVLKREIYLEPTTPNLTGGTLISLVSVKYKEYTSHRQSSSGDGTSTEPAGDNNTLSNRPPSTDDSPLDNPAEDAADSVRSQPQLQNSQEPPSPTTTTFKEPVSPGDASAVKSPTQNSFTSKQPLGGNVPIPTAIEGKRDDEGAFTALFSAAKRKKPKHSITKTNSSFVTKIITNENFAKILANRQNEDTYLFYNIGRTFCWTDLTNNSKEPLSRVNFKAFPTCHDVNQLTRSCDHLDVIIGFSSGDVIWFDPLCNKYYRLNKAGIINGSTVTMVKWIPGSENLFMASYQDGSVIIYDKEKDDQNFTSSGVNDDEGFRVTRPSKHSKYNPVSHWHVSKKAVTANDFLAFAFSPDCQHVAIVSVDGCLRIVDFLQERLYDTYSSYFGGFSCVCWSPDGKYILTGGQDDLVTIWAFREQRILARCQGHASWVTGVAFDPWRCDEQNYRFGSVGEDTKLLLWDFSVNALHKPKTLSHRRASVASQSHGSTTTLRRNVAEPEPNMVHPCLPRSEVAVLPPVVAKSVDPDPLSSITFREDAIIVTCRKGHIKLFSRPSQ</sequence>
<dbReference type="SMART" id="SM00320">
    <property type="entry name" value="WD40"/>
    <property type="match status" value="4"/>
</dbReference>
<name>A0A9N9G633_9GLOM</name>
<gene>
    <name evidence="5" type="ORF">PBRASI_LOCUS6774</name>
</gene>
<evidence type="ECO:0000313" key="6">
    <source>
        <dbReference type="Proteomes" id="UP000789739"/>
    </source>
</evidence>
<dbReference type="GO" id="GO:0045013">
    <property type="term" value="P:carbon catabolite repression of transcription"/>
    <property type="evidence" value="ECO:0007669"/>
    <property type="project" value="TreeGrafter"/>
</dbReference>
<feature type="compositionally biased region" description="Polar residues" evidence="4">
    <location>
        <begin position="495"/>
        <end position="507"/>
    </location>
</feature>
<dbReference type="InterPro" id="IPR015943">
    <property type="entry name" value="WD40/YVTN_repeat-like_dom_sf"/>
</dbReference>
<dbReference type="InterPro" id="IPR051362">
    <property type="entry name" value="WD_repeat_creC_regulators"/>
</dbReference>
<evidence type="ECO:0000256" key="1">
    <source>
        <dbReference type="ARBA" id="ARBA00022574"/>
    </source>
</evidence>
<feature type="compositionally biased region" description="Polar residues" evidence="4">
    <location>
        <begin position="52"/>
        <end position="81"/>
    </location>
</feature>
<dbReference type="InterPro" id="IPR001680">
    <property type="entry name" value="WD40_rpt"/>
</dbReference>
<dbReference type="PANTHER" id="PTHR14107:SF16">
    <property type="entry name" value="AT02583P"/>
    <property type="match status" value="1"/>
</dbReference>
<reference evidence="5" key="1">
    <citation type="submission" date="2021-06" db="EMBL/GenBank/DDBJ databases">
        <authorList>
            <person name="Kallberg Y."/>
            <person name="Tangrot J."/>
            <person name="Rosling A."/>
        </authorList>
    </citation>
    <scope>NUCLEOTIDE SEQUENCE</scope>
    <source>
        <strain evidence="5">BR232B</strain>
    </source>
</reference>
<dbReference type="Proteomes" id="UP000789739">
    <property type="component" value="Unassembled WGS sequence"/>
</dbReference>
<dbReference type="OrthoDB" id="3367at2759"/>
<dbReference type="PROSITE" id="PS50082">
    <property type="entry name" value="WD_REPEATS_2"/>
    <property type="match status" value="1"/>
</dbReference>
<organism evidence="5 6">
    <name type="scientific">Paraglomus brasilianum</name>
    <dbReference type="NCBI Taxonomy" id="144538"/>
    <lineage>
        <taxon>Eukaryota</taxon>
        <taxon>Fungi</taxon>
        <taxon>Fungi incertae sedis</taxon>
        <taxon>Mucoromycota</taxon>
        <taxon>Glomeromycotina</taxon>
        <taxon>Glomeromycetes</taxon>
        <taxon>Paraglomerales</taxon>
        <taxon>Paraglomeraceae</taxon>
        <taxon>Paraglomus</taxon>
    </lineage>
</organism>
<dbReference type="AlphaFoldDB" id="A0A9N9G633"/>
<feature type="region of interest" description="Disordered" evidence="4">
    <location>
        <begin position="52"/>
        <end position="154"/>
    </location>
</feature>
<comment type="caution">
    <text evidence="5">The sequence shown here is derived from an EMBL/GenBank/DDBJ whole genome shotgun (WGS) entry which is preliminary data.</text>
</comment>
<evidence type="ECO:0000256" key="4">
    <source>
        <dbReference type="SAM" id="MobiDB-lite"/>
    </source>
</evidence>
<dbReference type="PANTHER" id="PTHR14107">
    <property type="entry name" value="WD REPEAT PROTEIN"/>
    <property type="match status" value="1"/>
</dbReference>
<evidence type="ECO:0000256" key="3">
    <source>
        <dbReference type="PROSITE-ProRule" id="PRU00221"/>
    </source>
</evidence>
<keyword evidence="6" id="KW-1185">Reference proteome</keyword>
<feature type="repeat" description="WD" evidence="3">
    <location>
        <begin position="397"/>
        <end position="438"/>
    </location>
</feature>
<dbReference type="GO" id="GO:0005634">
    <property type="term" value="C:nucleus"/>
    <property type="evidence" value="ECO:0007669"/>
    <property type="project" value="TreeGrafter"/>
</dbReference>
<dbReference type="Gene3D" id="2.130.10.10">
    <property type="entry name" value="YVTN repeat-like/Quinoprotein amine dehydrogenase"/>
    <property type="match status" value="1"/>
</dbReference>
<feature type="compositionally biased region" description="Polar residues" evidence="4">
    <location>
        <begin position="128"/>
        <end position="139"/>
    </location>
</feature>
<dbReference type="GO" id="GO:0051286">
    <property type="term" value="C:cell tip"/>
    <property type="evidence" value="ECO:0007669"/>
    <property type="project" value="TreeGrafter"/>
</dbReference>
<protein>
    <submittedName>
        <fullName evidence="5">10535_t:CDS:1</fullName>
    </submittedName>
</protein>
<keyword evidence="2" id="KW-0677">Repeat</keyword>
<dbReference type="SUPFAM" id="SSF50978">
    <property type="entry name" value="WD40 repeat-like"/>
    <property type="match status" value="1"/>
</dbReference>
<dbReference type="PROSITE" id="PS50294">
    <property type="entry name" value="WD_REPEATS_REGION"/>
    <property type="match status" value="1"/>
</dbReference>
<keyword evidence="1 3" id="KW-0853">WD repeat</keyword>
<dbReference type="GO" id="GO:0032153">
    <property type="term" value="C:cell division site"/>
    <property type="evidence" value="ECO:0007669"/>
    <property type="project" value="TreeGrafter"/>
</dbReference>